<evidence type="ECO:0000313" key="1">
    <source>
        <dbReference type="EMBL" id="APG63817.1"/>
    </source>
</evidence>
<protein>
    <recommendedName>
        <fullName evidence="3">Nucleotidyltransferase family protein</fullName>
    </recommendedName>
</protein>
<accession>A0A1L3JFA0</accession>
<dbReference type="STRING" id="1913578.LPB140_11190"/>
<gene>
    <name evidence="1" type="ORF">LPB140_11190</name>
</gene>
<sequence>MVKPINNAQILADSLRNPGMAATFDHEKWTNLLTIARAELLIGSLAHQLQKIDVPPSVRAILDDAIITTTQEKRISKWEARCAALALAPLTKKMVLLKGAAYAIGDLPPVSGRYIGDLDILLPREMLRPAEPYLIKAGWHWVKESEYDDAYYRNHMHELPPLIHADRDRMIDVHHTILPLTAKPRPDAAALWENAVQYDGNLYALCPTDMVVHCAAHLMADGDLSGGMRNLWDFHLLIQHFCEQDAGFIDQLKSRADHHQLGAVVARCARISAHLYGTGIGGQFGKMRFFDKMAVRRILARNGYGQMTRKWLRLAFYIRSHWLRMPPIMLSKHLWTKWRSGHKSRK</sequence>
<dbReference type="Pfam" id="PF14907">
    <property type="entry name" value="NTP_transf_5"/>
    <property type="match status" value="1"/>
</dbReference>
<dbReference type="EMBL" id="CP018154">
    <property type="protein sequence ID" value="APG63817.1"/>
    <property type="molecule type" value="Genomic_DNA"/>
</dbReference>
<proteinExistence type="predicted"/>
<dbReference type="AlphaFoldDB" id="A0A1L3JFA0"/>
<dbReference type="Proteomes" id="UP000242561">
    <property type="component" value="Chromosome"/>
</dbReference>
<name>A0A1L3JFA0_9SPHN</name>
<dbReference type="OrthoDB" id="5497963at2"/>
<evidence type="ECO:0000313" key="2">
    <source>
        <dbReference type="Proteomes" id="UP000242561"/>
    </source>
</evidence>
<dbReference type="KEGG" id="sphl:LPB140_11190"/>
<evidence type="ECO:0008006" key="3">
    <source>
        <dbReference type="Google" id="ProtNLM"/>
    </source>
</evidence>
<reference evidence="1 2" key="1">
    <citation type="submission" date="2016-11" db="EMBL/GenBank/DDBJ databases">
        <title>Sphingorhabdus sp. LPB0140, isolated from marine environment.</title>
        <authorList>
            <person name="Kim E."/>
            <person name="Yi H."/>
        </authorList>
    </citation>
    <scope>NUCLEOTIDE SEQUENCE [LARGE SCALE GENOMIC DNA]</scope>
    <source>
        <strain evidence="1 2">LPB0140</strain>
    </source>
</reference>
<keyword evidence="2" id="KW-1185">Reference proteome</keyword>
<dbReference type="RefSeq" id="WP_072560935.1">
    <property type="nucleotide sequence ID" value="NZ_CP018154.1"/>
</dbReference>
<organism evidence="1 2">
    <name type="scientific">Sphingorhabdus lutea</name>
    <dbReference type="NCBI Taxonomy" id="1913578"/>
    <lineage>
        <taxon>Bacteria</taxon>
        <taxon>Pseudomonadati</taxon>
        <taxon>Pseudomonadota</taxon>
        <taxon>Alphaproteobacteria</taxon>
        <taxon>Sphingomonadales</taxon>
        <taxon>Sphingomonadaceae</taxon>
        <taxon>Sphingorhabdus</taxon>
    </lineage>
</organism>
<dbReference type="InterPro" id="IPR039498">
    <property type="entry name" value="NTP_transf_5"/>
</dbReference>